<dbReference type="Proteomes" id="UP000039324">
    <property type="component" value="Unassembled WGS sequence"/>
</dbReference>
<evidence type="ECO:0000256" key="5">
    <source>
        <dbReference type="ARBA" id="ARBA00022824"/>
    </source>
</evidence>
<dbReference type="PANTHER" id="PTHR14467:SF0">
    <property type="entry name" value="PROTEIN ARV1"/>
    <property type="match status" value="1"/>
</dbReference>
<keyword evidence="12" id="KW-1185">Reference proteome</keyword>
<evidence type="ECO:0000256" key="6">
    <source>
        <dbReference type="ARBA" id="ARBA00022989"/>
    </source>
</evidence>
<keyword evidence="3 10" id="KW-0813">Transport</keyword>
<evidence type="ECO:0000256" key="8">
    <source>
        <dbReference type="ARBA" id="ARBA00023098"/>
    </source>
</evidence>
<keyword evidence="10" id="KW-0746">Sphingolipid metabolism</keyword>
<dbReference type="AlphaFoldDB" id="A0A0G4IWM8"/>
<keyword evidence="6 10" id="KW-1133">Transmembrane helix</keyword>
<dbReference type="GO" id="GO:0005794">
    <property type="term" value="C:Golgi apparatus"/>
    <property type="evidence" value="ECO:0007669"/>
    <property type="project" value="TreeGrafter"/>
</dbReference>
<evidence type="ECO:0000256" key="1">
    <source>
        <dbReference type="ARBA" id="ARBA00004477"/>
    </source>
</evidence>
<comment type="function">
    <text evidence="10">Mediator of sterol homeostasis involved in sterol uptake, trafficking and distribution into membranes.</text>
</comment>
<evidence type="ECO:0000256" key="10">
    <source>
        <dbReference type="RuleBase" id="RU368065"/>
    </source>
</evidence>
<dbReference type="Pfam" id="PF04161">
    <property type="entry name" value="Arv1"/>
    <property type="match status" value="1"/>
</dbReference>
<comment type="similarity">
    <text evidence="2 10">Belongs to the ARV1 family.</text>
</comment>
<dbReference type="GO" id="GO:0097036">
    <property type="term" value="P:regulation of plasma membrane sterol distribution"/>
    <property type="evidence" value="ECO:0007669"/>
    <property type="project" value="UniProtKB-UniRule"/>
</dbReference>
<dbReference type="InterPro" id="IPR007290">
    <property type="entry name" value="Arv1"/>
</dbReference>
<dbReference type="OMA" id="MLDMNVK"/>
<dbReference type="EMBL" id="CDSF01000092">
    <property type="protein sequence ID" value="CEO99622.1"/>
    <property type="molecule type" value="Genomic_DNA"/>
</dbReference>
<dbReference type="GO" id="GO:0016125">
    <property type="term" value="P:sterol metabolic process"/>
    <property type="evidence" value="ECO:0007669"/>
    <property type="project" value="UniProtKB-UniRule"/>
</dbReference>
<feature type="transmembrane region" description="Helical" evidence="10">
    <location>
        <begin position="226"/>
        <end position="247"/>
    </location>
</feature>
<sequence length="256" mass="29005">MICVECGHDVSDVYKEFSRGSFRLTRCDRCRKTADKYVEFELMLVIIDLILQKAQVYRHLLFNQLPTVEPTLLHRTILKLVPGILFFDVYLHWHRLRLHYSVRRPALVVFDVAPFDRYASLFWIATAHLFVYIVVIVVATRLLYGKGMARRVPAVARPTPASDCDAGVDYGQLVRSIVISSFGKLLVVLMMIWESNAYYGPIVNLFVLTSNVTALRVFLKTTLLKSVCIISAAVVAKICLQLVIVALDPGMIVTVL</sequence>
<comment type="subcellular location">
    <subcellularLocation>
        <location evidence="1 10">Endoplasmic reticulum membrane</location>
        <topology evidence="1 10">Multi-pass membrane protein</topology>
    </subcellularLocation>
</comment>
<dbReference type="PANTHER" id="PTHR14467">
    <property type="entry name" value="ARV1"/>
    <property type="match status" value="1"/>
</dbReference>
<reference evidence="11 12" key="1">
    <citation type="submission" date="2015-02" db="EMBL/GenBank/DDBJ databases">
        <authorList>
            <person name="Chooi Y.-H."/>
        </authorList>
    </citation>
    <scope>NUCLEOTIDE SEQUENCE [LARGE SCALE GENOMIC DNA]</scope>
    <source>
        <strain evidence="11">E3</strain>
    </source>
</reference>
<feature type="transmembrane region" description="Helical" evidence="10">
    <location>
        <begin position="173"/>
        <end position="193"/>
    </location>
</feature>
<dbReference type="GO" id="GO:0005789">
    <property type="term" value="C:endoplasmic reticulum membrane"/>
    <property type="evidence" value="ECO:0007669"/>
    <property type="project" value="UniProtKB-SubCell"/>
</dbReference>
<evidence type="ECO:0000256" key="7">
    <source>
        <dbReference type="ARBA" id="ARBA00023055"/>
    </source>
</evidence>
<organism evidence="11 12">
    <name type="scientific">Plasmodiophora brassicae</name>
    <name type="common">Clubroot disease agent</name>
    <dbReference type="NCBI Taxonomy" id="37360"/>
    <lineage>
        <taxon>Eukaryota</taxon>
        <taxon>Sar</taxon>
        <taxon>Rhizaria</taxon>
        <taxon>Endomyxa</taxon>
        <taxon>Phytomyxea</taxon>
        <taxon>Plasmodiophorida</taxon>
        <taxon>Plasmodiophoridae</taxon>
        <taxon>Plasmodiophora</taxon>
    </lineage>
</organism>
<evidence type="ECO:0000313" key="12">
    <source>
        <dbReference type="Proteomes" id="UP000039324"/>
    </source>
</evidence>
<gene>
    <name evidence="11" type="ORF">PBRA_007355</name>
</gene>
<feature type="transmembrane region" description="Helical" evidence="10">
    <location>
        <begin position="121"/>
        <end position="144"/>
    </location>
</feature>
<accession>A0A0G4IWM8</accession>
<comment type="function">
    <text evidence="10">Regulates also the sphingolipid metabolism.</text>
</comment>
<dbReference type="GO" id="GO:0032366">
    <property type="term" value="P:intracellular sterol transport"/>
    <property type="evidence" value="ECO:0007669"/>
    <property type="project" value="UniProtKB-UniRule"/>
</dbReference>
<keyword evidence="7 10" id="KW-0445">Lipid transport</keyword>
<keyword evidence="4 10" id="KW-0812">Transmembrane</keyword>
<dbReference type="GO" id="GO:0032541">
    <property type="term" value="C:cortical endoplasmic reticulum"/>
    <property type="evidence" value="ECO:0007669"/>
    <property type="project" value="TreeGrafter"/>
</dbReference>
<evidence type="ECO:0000256" key="2">
    <source>
        <dbReference type="ARBA" id="ARBA00009187"/>
    </source>
</evidence>
<evidence type="ECO:0000313" key="11">
    <source>
        <dbReference type="EMBL" id="CEO99622.1"/>
    </source>
</evidence>
<evidence type="ECO:0000256" key="3">
    <source>
        <dbReference type="ARBA" id="ARBA00022448"/>
    </source>
</evidence>
<dbReference type="OrthoDB" id="2192830at2759"/>
<feature type="transmembrane region" description="Helical" evidence="10">
    <location>
        <begin position="199"/>
        <end position="219"/>
    </location>
</feature>
<keyword evidence="8 10" id="KW-0443">Lipid metabolism</keyword>
<name>A0A0G4IWM8_PLABS</name>
<evidence type="ECO:0000256" key="9">
    <source>
        <dbReference type="ARBA" id="ARBA00023136"/>
    </source>
</evidence>
<proteinExistence type="inferred from homology"/>
<dbReference type="STRING" id="37360.A0A0G4IWM8"/>
<keyword evidence="9 10" id="KW-0472">Membrane</keyword>
<dbReference type="GO" id="GO:0006665">
    <property type="term" value="P:sphingolipid metabolic process"/>
    <property type="evidence" value="ECO:0007669"/>
    <property type="project" value="UniProtKB-UniRule"/>
</dbReference>
<protein>
    <recommendedName>
        <fullName evidence="10">Protein ARV</fullName>
    </recommendedName>
</protein>
<evidence type="ECO:0000256" key="4">
    <source>
        <dbReference type="ARBA" id="ARBA00022692"/>
    </source>
</evidence>
<keyword evidence="5 10" id="KW-0256">Endoplasmic reticulum</keyword>